<evidence type="ECO:0000313" key="1">
    <source>
        <dbReference type="EMBL" id="KAB7494494.1"/>
    </source>
</evidence>
<protein>
    <submittedName>
        <fullName evidence="1">Uncharacterized protein</fullName>
    </submittedName>
</protein>
<keyword evidence="2" id="KW-1185">Reference proteome</keyword>
<dbReference type="Proteomes" id="UP000326759">
    <property type="component" value="Unassembled WGS sequence"/>
</dbReference>
<organism evidence="1 2">
    <name type="scientific">Armadillidium nasatum</name>
    <dbReference type="NCBI Taxonomy" id="96803"/>
    <lineage>
        <taxon>Eukaryota</taxon>
        <taxon>Metazoa</taxon>
        <taxon>Ecdysozoa</taxon>
        <taxon>Arthropoda</taxon>
        <taxon>Crustacea</taxon>
        <taxon>Multicrustacea</taxon>
        <taxon>Malacostraca</taxon>
        <taxon>Eumalacostraca</taxon>
        <taxon>Peracarida</taxon>
        <taxon>Isopoda</taxon>
        <taxon>Oniscidea</taxon>
        <taxon>Crinocheta</taxon>
        <taxon>Armadillidiidae</taxon>
        <taxon>Armadillidium</taxon>
    </lineage>
</organism>
<proteinExistence type="predicted"/>
<comment type="caution">
    <text evidence="1">The sequence shown here is derived from an EMBL/GenBank/DDBJ whole genome shotgun (WGS) entry which is preliminary data.</text>
</comment>
<reference evidence="1 2" key="1">
    <citation type="journal article" date="2019" name="PLoS Biol.">
        <title>Sex chromosomes control vertical transmission of feminizing Wolbachia symbionts in an isopod.</title>
        <authorList>
            <person name="Becking T."/>
            <person name="Chebbi M.A."/>
            <person name="Giraud I."/>
            <person name="Moumen B."/>
            <person name="Laverre T."/>
            <person name="Caubet Y."/>
            <person name="Peccoud J."/>
            <person name="Gilbert C."/>
            <person name="Cordaux R."/>
        </authorList>
    </citation>
    <scope>NUCLEOTIDE SEQUENCE [LARGE SCALE GENOMIC DNA]</scope>
    <source>
        <strain evidence="1">ANa2</strain>
        <tissue evidence="1">Whole body excluding digestive tract and cuticle</tissue>
    </source>
</reference>
<sequence>MSEISSKRQTISSVRLTYRYTRVRSPNPSRTMTKKPQGEVLDIQLLNPGHETNFRRNDERVEGSSV</sequence>
<gene>
    <name evidence="1" type="ORF">Anas_07350</name>
</gene>
<name>A0A5N5SK94_9CRUS</name>
<accession>A0A5N5SK94</accession>
<dbReference type="AlphaFoldDB" id="A0A5N5SK94"/>
<evidence type="ECO:0000313" key="2">
    <source>
        <dbReference type="Proteomes" id="UP000326759"/>
    </source>
</evidence>
<dbReference type="EMBL" id="SEYY01023966">
    <property type="protein sequence ID" value="KAB7494494.1"/>
    <property type="molecule type" value="Genomic_DNA"/>
</dbReference>